<comment type="subcellular location">
    <subcellularLocation>
        <location evidence="2">Membrane</location>
        <topology evidence="2">Single-pass membrane protein</topology>
    </subcellularLocation>
</comment>
<evidence type="ECO:0000256" key="3">
    <source>
        <dbReference type="ARBA" id="ARBA00010617"/>
    </source>
</evidence>
<evidence type="ECO:0000256" key="4">
    <source>
        <dbReference type="ARBA" id="ARBA00022617"/>
    </source>
</evidence>
<evidence type="ECO:0000256" key="7">
    <source>
        <dbReference type="ARBA" id="ARBA00022989"/>
    </source>
</evidence>
<keyword evidence="7" id="KW-1133">Transmembrane helix</keyword>
<comment type="similarity">
    <text evidence="3 13">Belongs to the cytochrome P450 family.</text>
</comment>
<keyword evidence="6 12" id="KW-0479">Metal-binding</keyword>
<evidence type="ECO:0000256" key="1">
    <source>
        <dbReference type="ARBA" id="ARBA00001971"/>
    </source>
</evidence>
<dbReference type="PROSITE" id="PS00086">
    <property type="entry name" value="CYTOCHROME_P450"/>
    <property type="match status" value="1"/>
</dbReference>
<keyword evidence="15" id="KW-1185">Reference proteome</keyword>
<dbReference type="InterPro" id="IPR036396">
    <property type="entry name" value="Cyt_P450_sf"/>
</dbReference>
<dbReference type="GO" id="GO:0016709">
    <property type="term" value="F:oxidoreductase activity, acting on paired donors, with incorporation or reduction of molecular oxygen, NAD(P)H as one donor, and incorporation of one atom of oxygen"/>
    <property type="evidence" value="ECO:0007669"/>
    <property type="project" value="TreeGrafter"/>
</dbReference>
<dbReference type="InterPro" id="IPR017972">
    <property type="entry name" value="Cyt_P450_CS"/>
</dbReference>
<protein>
    <recommendedName>
        <fullName evidence="16">Cytochrome P450</fullName>
    </recommendedName>
</protein>
<dbReference type="GO" id="GO:0016020">
    <property type="term" value="C:membrane"/>
    <property type="evidence" value="ECO:0007669"/>
    <property type="project" value="UniProtKB-SubCell"/>
</dbReference>
<evidence type="ECO:0000256" key="2">
    <source>
        <dbReference type="ARBA" id="ARBA00004167"/>
    </source>
</evidence>
<dbReference type="AlphaFoldDB" id="A0AAU9SZB4"/>
<keyword evidence="4 12" id="KW-0349">Heme</keyword>
<reference evidence="14 15" key="1">
    <citation type="submission" date="2022-03" db="EMBL/GenBank/DDBJ databases">
        <authorList>
            <person name="Nunn A."/>
            <person name="Chopra R."/>
            <person name="Nunn A."/>
            <person name="Contreras Garrido A."/>
        </authorList>
    </citation>
    <scope>NUCLEOTIDE SEQUENCE [LARGE SCALE GENOMIC DNA]</scope>
</reference>
<accession>A0AAU9SZB4</accession>
<dbReference type="InterPro" id="IPR001128">
    <property type="entry name" value="Cyt_P450"/>
</dbReference>
<dbReference type="PANTHER" id="PTHR24298:SF444">
    <property type="entry name" value="CYTOCHROME P450"/>
    <property type="match status" value="1"/>
</dbReference>
<evidence type="ECO:0000256" key="9">
    <source>
        <dbReference type="ARBA" id="ARBA00023004"/>
    </source>
</evidence>
<evidence type="ECO:0000256" key="13">
    <source>
        <dbReference type="RuleBase" id="RU000461"/>
    </source>
</evidence>
<dbReference type="EMBL" id="OU466862">
    <property type="protein sequence ID" value="CAH2073788.1"/>
    <property type="molecule type" value="Genomic_DNA"/>
</dbReference>
<feature type="binding site" description="axial binding residue" evidence="12">
    <location>
        <position position="443"/>
    </location>
    <ligand>
        <name>heme</name>
        <dbReference type="ChEBI" id="CHEBI:30413"/>
    </ligand>
    <ligandPart>
        <name>Fe</name>
        <dbReference type="ChEBI" id="CHEBI:18248"/>
    </ligandPart>
</feature>
<dbReference type="Gene3D" id="1.10.630.10">
    <property type="entry name" value="Cytochrome P450"/>
    <property type="match status" value="1"/>
</dbReference>
<keyword evidence="10 13" id="KW-0503">Monooxygenase</keyword>
<evidence type="ECO:0008006" key="16">
    <source>
        <dbReference type="Google" id="ProtNLM"/>
    </source>
</evidence>
<evidence type="ECO:0000256" key="10">
    <source>
        <dbReference type="ARBA" id="ARBA00023033"/>
    </source>
</evidence>
<evidence type="ECO:0000256" key="12">
    <source>
        <dbReference type="PIRSR" id="PIRSR602401-1"/>
    </source>
</evidence>
<name>A0AAU9SZB4_THLAR</name>
<dbReference type="PANTHER" id="PTHR24298">
    <property type="entry name" value="FLAVONOID 3'-MONOOXYGENASE-RELATED"/>
    <property type="match status" value="1"/>
</dbReference>
<comment type="cofactor">
    <cofactor evidence="1 12">
        <name>heme</name>
        <dbReference type="ChEBI" id="CHEBI:30413"/>
    </cofactor>
</comment>
<gene>
    <name evidence="14" type="ORF">TAV2_LOCUS22210</name>
</gene>
<keyword evidence="5" id="KW-0812">Transmembrane</keyword>
<dbReference type="GO" id="GO:0005506">
    <property type="term" value="F:iron ion binding"/>
    <property type="evidence" value="ECO:0007669"/>
    <property type="project" value="InterPro"/>
</dbReference>
<dbReference type="InterPro" id="IPR051103">
    <property type="entry name" value="Plant_metabolite_P450s"/>
</dbReference>
<evidence type="ECO:0000256" key="6">
    <source>
        <dbReference type="ARBA" id="ARBA00022723"/>
    </source>
</evidence>
<evidence type="ECO:0000256" key="5">
    <source>
        <dbReference type="ARBA" id="ARBA00022692"/>
    </source>
</evidence>
<keyword evidence="9 12" id="KW-0408">Iron</keyword>
<dbReference type="PRINTS" id="PR00463">
    <property type="entry name" value="EP450I"/>
</dbReference>
<evidence type="ECO:0000256" key="8">
    <source>
        <dbReference type="ARBA" id="ARBA00023002"/>
    </source>
</evidence>
<organism evidence="14 15">
    <name type="scientific">Thlaspi arvense</name>
    <name type="common">Field penny-cress</name>
    <dbReference type="NCBI Taxonomy" id="13288"/>
    <lineage>
        <taxon>Eukaryota</taxon>
        <taxon>Viridiplantae</taxon>
        <taxon>Streptophyta</taxon>
        <taxon>Embryophyta</taxon>
        <taxon>Tracheophyta</taxon>
        <taxon>Spermatophyta</taxon>
        <taxon>Magnoliopsida</taxon>
        <taxon>eudicotyledons</taxon>
        <taxon>Gunneridae</taxon>
        <taxon>Pentapetalae</taxon>
        <taxon>rosids</taxon>
        <taxon>malvids</taxon>
        <taxon>Brassicales</taxon>
        <taxon>Brassicaceae</taxon>
        <taxon>Thlaspideae</taxon>
        <taxon>Thlaspi</taxon>
    </lineage>
</organism>
<evidence type="ECO:0000256" key="11">
    <source>
        <dbReference type="ARBA" id="ARBA00023136"/>
    </source>
</evidence>
<dbReference type="FunFam" id="1.10.630.10:FF:000019">
    <property type="entry name" value="Cytochrome P450 family protein"/>
    <property type="match status" value="1"/>
</dbReference>
<evidence type="ECO:0000313" key="15">
    <source>
        <dbReference type="Proteomes" id="UP000836841"/>
    </source>
</evidence>
<dbReference type="SUPFAM" id="SSF48264">
    <property type="entry name" value="Cytochrome P450"/>
    <property type="match status" value="1"/>
</dbReference>
<dbReference type="Proteomes" id="UP000836841">
    <property type="component" value="Chromosome 6"/>
</dbReference>
<dbReference type="PRINTS" id="PR00385">
    <property type="entry name" value="P450"/>
</dbReference>
<dbReference type="InterPro" id="IPR002401">
    <property type="entry name" value="Cyt_P450_E_grp-I"/>
</dbReference>
<dbReference type="GO" id="GO:0020037">
    <property type="term" value="F:heme binding"/>
    <property type="evidence" value="ECO:0007669"/>
    <property type="project" value="InterPro"/>
</dbReference>
<proteinExistence type="inferred from homology"/>
<evidence type="ECO:0000313" key="14">
    <source>
        <dbReference type="EMBL" id="CAH2073788.1"/>
    </source>
</evidence>
<keyword evidence="11" id="KW-0472">Membrane</keyword>
<dbReference type="Pfam" id="PF00067">
    <property type="entry name" value="p450"/>
    <property type="match status" value="1"/>
</dbReference>
<dbReference type="CDD" id="cd20655">
    <property type="entry name" value="CYP93"/>
    <property type="match status" value="1"/>
</dbReference>
<sequence length="510" mass="58006">MMDLQHLFVIILICLGTTVLTQAIITYRFRNKLQLPPSPTALPIIGHIHLLGPIAHQALHKLSIRYGPLIYLFIGSIPNLIVSSSEMANEIFKSNELNFLNRPTMQNVDYLTYGSADFFSAPYGIHWKFMKRICMVELFSSRALDSFVSVRSEELRKLLTRVLKKAEAEESVNLGEQLKELTSNVITRMMFRERHSEDSNGCGGKREEVIKMVVELNELAGFFNVSETFWFLRRLDLQGINKRLKSAREKYDVIIESIMEEHETRKTDEAGARNMLDILLHIYEDKNAEMKLTRENIKAFIMNIYGGGTDTSATTVEWALAELINHPEMMKKAQQEIEQVVGNKRLVEESDCCNLSYIQAVVKETLRLHPGGPIFVRESEQECKVAGYRVPAKTRVIVNVWAIGRDPDQWEDPLEFRPERFQGMEGKLMSEKMVSFGSGRRSCPGEKMVFRFVPLTLAAIIQCFELKVKASVEMNEGIGSSLPRATPLVCVAVAKEAIQSFSSLEPKLNF</sequence>
<keyword evidence="8 13" id="KW-0560">Oxidoreductase</keyword>